<evidence type="ECO:0000313" key="1">
    <source>
        <dbReference type="EMBL" id="XBO45786.1"/>
    </source>
</evidence>
<gene>
    <name evidence="1" type="ORF">ABEG20_10830</name>
</gene>
<dbReference type="EMBL" id="CP157485">
    <property type="protein sequence ID" value="XBO45786.1"/>
    <property type="molecule type" value="Genomic_DNA"/>
</dbReference>
<evidence type="ECO:0008006" key="2">
    <source>
        <dbReference type="Google" id="ProtNLM"/>
    </source>
</evidence>
<name>A0AAU7K040_9SPHI</name>
<accession>A0AAU7K040</accession>
<organism evidence="1">
    <name type="scientific">Pedobacter sp. KACC 23697</name>
    <dbReference type="NCBI Taxonomy" id="3149230"/>
    <lineage>
        <taxon>Bacteria</taxon>
        <taxon>Pseudomonadati</taxon>
        <taxon>Bacteroidota</taxon>
        <taxon>Sphingobacteriia</taxon>
        <taxon>Sphingobacteriales</taxon>
        <taxon>Sphingobacteriaceae</taxon>
        <taxon>Pedobacter</taxon>
    </lineage>
</organism>
<protein>
    <recommendedName>
        <fullName evidence="2">Bacteriocin</fullName>
    </recommendedName>
</protein>
<dbReference type="RefSeq" id="WP_406823371.1">
    <property type="nucleotide sequence ID" value="NZ_CP157485.1"/>
</dbReference>
<dbReference type="AlphaFoldDB" id="A0AAU7K040"/>
<reference evidence="1" key="1">
    <citation type="submission" date="2024-05" db="EMBL/GenBank/DDBJ databases">
        <authorList>
            <person name="Kim S."/>
            <person name="Heo J."/>
            <person name="Choi H."/>
            <person name="Choi Y."/>
            <person name="Kwon S.-W."/>
            <person name="Kim Y."/>
        </authorList>
    </citation>
    <scope>NUCLEOTIDE SEQUENCE</scope>
    <source>
        <strain evidence="1">KACC 23697</strain>
    </source>
</reference>
<proteinExistence type="predicted"/>
<sequence>MNMTKEEIFAISGAGENHNEIFSNVFGEIASKLKGRLCRP</sequence>